<organism evidence="2 3">
    <name type="scientific">Bombardia bombarda</name>
    <dbReference type="NCBI Taxonomy" id="252184"/>
    <lineage>
        <taxon>Eukaryota</taxon>
        <taxon>Fungi</taxon>
        <taxon>Dikarya</taxon>
        <taxon>Ascomycota</taxon>
        <taxon>Pezizomycotina</taxon>
        <taxon>Sordariomycetes</taxon>
        <taxon>Sordariomycetidae</taxon>
        <taxon>Sordariales</taxon>
        <taxon>Lasiosphaeriaceae</taxon>
        <taxon>Bombardia</taxon>
    </lineage>
</organism>
<dbReference type="InterPro" id="IPR011024">
    <property type="entry name" value="G_crystallin-like"/>
</dbReference>
<keyword evidence="1" id="KW-0732">Signal</keyword>
<comment type="caution">
    <text evidence="2">The sequence shown here is derived from an EMBL/GenBank/DDBJ whole genome shotgun (WGS) entry which is preliminary data.</text>
</comment>
<feature type="signal peptide" evidence="1">
    <location>
        <begin position="1"/>
        <end position="19"/>
    </location>
</feature>
<dbReference type="AlphaFoldDB" id="A0AA39WH23"/>
<evidence type="ECO:0000256" key="1">
    <source>
        <dbReference type="SAM" id="SignalP"/>
    </source>
</evidence>
<sequence>MKTTMINIAFAALTSLVIAAPTEVPAKQSAQMIETRSNVISEGVAPLANVKRAITHLYVCDSANFQGRCENLETTTGQCYGLFNGWNDAISSLGPDAGTTCVLYENYDCAGRTLGGIVNPGIRNLVDYSFNDLASSYRCS</sequence>
<name>A0AA39WH23_9PEZI</name>
<dbReference type="Gene3D" id="2.60.20.10">
    <property type="entry name" value="Crystallins"/>
    <property type="match status" value="1"/>
</dbReference>
<protein>
    <submittedName>
        <fullName evidence="2">Uncharacterized protein</fullName>
    </submittedName>
</protein>
<dbReference type="Proteomes" id="UP001174934">
    <property type="component" value="Unassembled WGS sequence"/>
</dbReference>
<dbReference type="EMBL" id="JAULSR010000007">
    <property type="protein sequence ID" value="KAK0615210.1"/>
    <property type="molecule type" value="Genomic_DNA"/>
</dbReference>
<accession>A0AA39WH23</accession>
<reference evidence="2" key="1">
    <citation type="submission" date="2023-06" db="EMBL/GenBank/DDBJ databases">
        <title>Genome-scale phylogeny and comparative genomics of the fungal order Sordariales.</title>
        <authorList>
            <consortium name="Lawrence Berkeley National Laboratory"/>
            <person name="Hensen N."/>
            <person name="Bonometti L."/>
            <person name="Westerberg I."/>
            <person name="Brannstrom I.O."/>
            <person name="Guillou S."/>
            <person name="Cros-Aarteil S."/>
            <person name="Calhoun S."/>
            <person name="Haridas S."/>
            <person name="Kuo A."/>
            <person name="Mondo S."/>
            <person name="Pangilinan J."/>
            <person name="Riley R."/>
            <person name="LaButti K."/>
            <person name="Andreopoulos B."/>
            <person name="Lipzen A."/>
            <person name="Chen C."/>
            <person name="Yanf M."/>
            <person name="Daum C."/>
            <person name="Ng V."/>
            <person name="Clum A."/>
            <person name="Steindorff A."/>
            <person name="Ohm R."/>
            <person name="Martin F."/>
            <person name="Silar P."/>
            <person name="Natvig D."/>
            <person name="Lalanne C."/>
            <person name="Gautier V."/>
            <person name="Ament-velasquez S.L."/>
            <person name="Kruys A."/>
            <person name="Hutchinson M.I."/>
            <person name="Powell A.J."/>
            <person name="Barry K."/>
            <person name="Miller A.N."/>
            <person name="Grigoriev I.V."/>
            <person name="Debuchy R."/>
            <person name="Gladieux P."/>
            <person name="Thoren M.H."/>
            <person name="Johannesson H."/>
        </authorList>
    </citation>
    <scope>NUCLEOTIDE SEQUENCE</scope>
    <source>
        <strain evidence="2">SMH3391-2</strain>
    </source>
</reference>
<evidence type="ECO:0000313" key="3">
    <source>
        <dbReference type="Proteomes" id="UP001174934"/>
    </source>
</evidence>
<proteinExistence type="predicted"/>
<evidence type="ECO:0000313" key="2">
    <source>
        <dbReference type="EMBL" id="KAK0615210.1"/>
    </source>
</evidence>
<dbReference type="SUPFAM" id="SSF49695">
    <property type="entry name" value="gamma-Crystallin-like"/>
    <property type="match status" value="1"/>
</dbReference>
<gene>
    <name evidence="2" type="ORF">B0T17DRAFT_510997</name>
</gene>
<keyword evidence="3" id="KW-1185">Reference proteome</keyword>
<feature type="chain" id="PRO_5041421760" evidence="1">
    <location>
        <begin position="20"/>
        <end position="140"/>
    </location>
</feature>